<sequence>MLARRCNLQTAPAGRSAGWNPVRACTSTSRRSIRVAAQAQPSQAAEVASSSGDGSSGQKTFHHGITYVSYEGNCFWVKFNNSGARVLVDPWLVGDLSFFEQGWLYTGKKRGFGGGSGVQIDVREVASDTDVVLITQWVDDHTHMPTLEAMPRDIPIIAQPEAAERIKPLGFKSLTTISPGQSMPLCGGKLQLRATAGALVGPPWSARQNGYALRELGVETPASLYYEPHCDFDASSLAGVGPVDVVVSPVQSVLLAGYPLLKGDTDLLKLLKLLQPKVLVPLLNADLDQEGKLTTLMSVRGSSLAADVRQQLAAAGLSGTKLEYPAPPGESLALAL</sequence>
<dbReference type="Proteomes" id="UP000256970">
    <property type="component" value="Unassembled WGS sequence"/>
</dbReference>
<reference evidence="1 3" key="1">
    <citation type="submission" date="2016-10" db="EMBL/GenBank/DDBJ databases">
        <authorList>
            <person name="Cai Z."/>
        </authorList>
    </citation>
    <scope>NUCLEOTIDE SEQUENCE [LARGE SCALE GENOMIC DNA]</scope>
</reference>
<dbReference type="InterPro" id="IPR036866">
    <property type="entry name" value="RibonucZ/Hydroxyglut_hydro"/>
</dbReference>
<evidence type="ECO:0000313" key="1">
    <source>
        <dbReference type="EMBL" id="SZX64356.1"/>
    </source>
</evidence>
<protein>
    <recommendedName>
        <fullName evidence="4">Metallo-beta-lactamase domain-containing protein</fullName>
    </recommendedName>
</protein>
<evidence type="ECO:0000313" key="2">
    <source>
        <dbReference type="EMBL" id="SZX75933.1"/>
    </source>
</evidence>
<evidence type="ECO:0008006" key="4">
    <source>
        <dbReference type="Google" id="ProtNLM"/>
    </source>
</evidence>
<dbReference type="PANTHER" id="PTHR36142">
    <property type="entry name" value="METALLO-HYDROLASE/OXIDOREDUCTASE SUPERFAMILY PROTEIN"/>
    <property type="match status" value="1"/>
</dbReference>
<dbReference type="SUPFAM" id="SSF56281">
    <property type="entry name" value="Metallo-hydrolase/oxidoreductase"/>
    <property type="match status" value="1"/>
</dbReference>
<name>A0A383VJ01_TETOB</name>
<dbReference type="PANTHER" id="PTHR36142:SF2">
    <property type="entry name" value="METALLO-HYDROLASE_OXIDOREDUCTASE SUPERFAMILY PROTEIN"/>
    <property type="match status" value="1"/>
</dbReference>
<gene>
    <name evidence="2" type="ORF">BQ4739_LOCUS16303</name>
    <name evidence="1" type="ORF">BQ4739_LOCUS4867</name>
</gene>
<dbReference type="STRING" id="3088.A0A383VJ01"/>
<dbReference type="EMBL" id="FNXT01001245">
    <property type="protein sequence ID" value="SZX75933.1"/>
    <property type="molecule type" value="Genomic_DNA"/>
</dbReference>
<proteinExistence type="predicted"/>
<dbReference type="EMBL" id="FNXT01000409">
    <property type="protein sequence ID" value="SZX64356.1"/>
    <property type="molecule type" value="Genomic_DNA"/>
</dbReference>
<accession>A0A383VJ01</accession>
<dbReference type="Gene3D" id="3.60.15.10">
    <property type="entry name" value="Ribonuclease Z/Hydroxyacylglutathione hydrolase-like"/>
    <property type="match status" value="1"/>
</dbReference>
<evidence type="ECO:0000313" key="3">
    <source>
        <dbReference type="Proteomes" id="UP000256970"/>
    </source>
</evidence>
<keyword evidence="3" id="KW-1185">Reference proteome</keyword>
<dbReference type="AlphaFoldDB" id="A0A383VJ01"/>
<organism evidence="1 3">
    <name type="scientific">Tetradesmus obliquus</name>
    <name type="common">Green alga</name>
    <name type="synonym">Acutodesmus obliquus</name>
    <dbReference type="NCBI Taxonomy" id="3088"/>
    <lineage>
        <taxon>Eukaryota</taxon>
        <taxon>Viridiplantae</taxon>
        <taxon>Chlorophyta</taxon>
        <taxon>core chlorophytes</taxon>
        <taxon>Chlorophyceae</taxon>
        <taxon>CS clade</taxon>
        <taxon>Sphaeropleales</taxon>
        <taxon>Scenedesmaceae</taxon>
        <taxon>Tetradesmus</taxon>
    </lineage>
</organism>
<dbReference type="Pfam" id="PF13483">
    <property type="entry name" value="Lactamase_B_3"/>
    <property type="match status" value="1"/>
</dbReference>